<dbReference type="OrthoDB" id="5515191at2"/>
<name>A0A2Z4FKE3_9DELT</name>
<evidence type="ECO:0000313" key="1">
    <source>
        <dbReference type="EMBL" id="AWV89422.1"/>
    </source>
</evidence>
<proteinExistence type="predicted"/>
<sequence>MSDLFSVLEELAAQLPGCKMASIVDLQSGMQLASVAGALSAQAAGADAYQSELYRRIDGLVEVLGTEGAPEVVVMECDQTTFVSELIGQSGYFWHIATDVSTTLGFTQAIMRKFRARVTDSVHELTGMG</sequence>
<evidence type="ECO:0000313" key="2">
    <source>
        <dbReference type="Proteomes" id="UP000249799"/>
    </source>
</evidence>
<dbReference type="Proteomes" id="UP000249799">
    <property type="component" value="Chromosome"/>
</dbReference>
<dbReference type="AlphaFoldDB" id="A0A2Z4FKE3"/>
<organism evidence="1 2">
    <name type="scientific">Bradymonas sediminis</name>
    <dbReference type="NCBI Taxonomy" id="1548548"/>
    <lineage>
        <taxon>Bacteria</taxon>
        <taxon>Deltaproteobacteria</taxon>
        <taxon>Bradymonadales</taxon>
        <taxon>Bradymonadaceae</taxon>
        <taxon>Bradymonas</taxon>
    </lineage>
</organism>
<dbReference type="Gene3D" id="3.30.450.30">
    <property type="entry name" value="Dynein light chain 2a, cytoplasmic"/>
    <property type="match status" value="1"/>
</dbReference>
<keyword evidence="2" id="KW-1185">Reference proteome</keyword>
<dbReference type="RefSeq" id="WP_111334023.1">
    <property type="nucleotide sequence ID" value="NZ_CP030032.1"/>
</dbReference>
<dbReference type="EMBL" id="CP030032">
    <property type="protein sequence ID" value="AWV89422.1"/>
    <property type="molecule type" value="Genomic_DNA"/>
</dbReference>
<dbReference type="KEGG" id="bsed:DN745_08755"/>
<reference evidence="1 2" key="1">
    <citation type="submission" date="2018-06" db="EMBL/GenBank/DDBJ databases">
        <title>Lujinxingia sediminis gen. nov. sp. nov., a new facultative anaerobic member of the class Deltaproteobacteria, and proposal of Lujinxingaceae fam. nov.</title>
        <authorList>
            <person name="Guo L.-Y."/>
            <person name="Li C.-M."/>
            <person name="Wang S."/>
            <person name="Du Z.-J."/>
        </authorList>
    </citation>
    <scope>NUCLEOTIDE SEQUENCE [LARGE SCALE GENOMIC DNA]</scope>
    <source>
        <strain evidence="1 2">FA350</strain>
    </source>
</reference>
<protein>
    <submittedName>
        <fullName evidence="1">Uncharacterized protein</fullName>
    </submittedName>
</protein>
<gene>
    <name evidence="1" type="ORF">DN745_08755</name>
</gene>
<accession>A0A2Z4FKE3</accession>